<evidence type="ECO:0000313" key="3">
    <source>
        <dbReference type="Proteomes" id="UP000238362"/>
    </source>
</evidence>
<dbReference type="PANTHER" id="PTHR35908">
    <property type="entry name" value="HYPOTHETICAL FUSION PROTEIN"/>
    <property type="match status" value="1"/>
</dbReference>
<gene>
    <name evidence="2" type="ORF">B0I33_109156</name>
</gene>
<dbReference type="SUPFAM" id="SSF54593">
    <property type="entry name" value="Glyoxalase/Bleomycin resistance protein/Dihydroxybiphenyl dioxygenase"/>
    <property type="match status" value="1"/>
</dbReference>
<reference evidence="2 3" key="1">
    <citation type="submission" date="2018-03" db="EMBL/GenBank/DDBJ databases">
        <title>Genomic Encyclopedia of Type Strains, Phase III (KMG-III): the genomes of soil and plant-associated and newly described type strains.</title>
        <authorList>
            <person name="Whitman W."/>
        </authorList>
    </citation>
    <scope>NUCLEOTIDE SEQUENCE [LARGE SCALE GENOMIC DNA]</scope>
    <source>
        <strain evidence="2 3">CGMCC 4.7125</strain>
    </source>
</reference>
<dbReference type="RefSeq" id="WP_106180853.1">
    <property type="nucleotide sequence ID" value="NZ_PVNH01000009.1"/>
</dbReference>
<dbReference type="PROSITE" id="PS51819">
    <property type="entry name" value="VOC"/>
    <property type="match status" value="1"/>
</dbReference>
<dbReference type="Gene3D" id="3.10.180.10">
    <property type="entry name" value="2,3-Dihydroxybiphenyl 1,2-Dioxygenase, domain 1"/>
    <property type="match status" value="1"/>
</dbReference>
<evidence type="ECO:0000259" key="1">
    <source>
        <dbReference type="PROSITE" id="PS51819"/>
    </source>
</evidence>
<dbReference type="GO" id="GO:0016829">
    <property type="term" value="F:lyase activity"/>
    <property type="evidence" value="ECO:0007669"/>
    <property type="project" value="UniProtKB-KW"/>
</dbReference>
<dbReference type="Proteomes" id="UP000238362">
    <property type="component" value="Unassembled WGS sequence"/>
</dbReference>
<comment type="caution">
    <text evidence="2">The sequence shown here is derived from an EMBL/GenBank/DDBJ whole genome shotgun (WGS) entry which is preliminary data.</text>
</comment>
<sequence length="132" mass="14525">MNSTTTAAAKASKVAFGCVALDCPDPWGLAGFYRELLGWRVHEENKPGDDWVTLVNPDGGPDIAFQRDPGFQPPTWPSSERAQMLHIDFEVPDIEAEHDRVLGIGARLLDDQPETFRVYADPAGHPFCLCAC</sequence>
<accession>A0A2T0LQ72</accession>
<feature type="domain" description="VOC" evidence="1">
    <location>
        <begin position="15"/>
        <end position="132"/>
    </location>
</feature>
<dbReference type="InterPro" id="IPR029068">
    <property type="entry name" value="Glyas_Bleomycin-R_OHBP_Dase"/>
</dbReference>
<keyword evidence="2" id="KW-0456">Lyase</keyword>
<name>A0A2T0LQ72_9PSEU</name>
<dbReference type="InterPro" id="IPR041581">
    <property type="entry name" value="Glyoxalase_6"/>
</dbReference>
<dbReference type="CDD" id="cd06587">
    <property type="entry name" value="VOC"/>
    <property type="match status" value="1"/>
</dbReference>
<dbReference type="OrthoDB" id="1645442at2"/>
<organism evidence="2 3">
    <name type="scientific">Prauserella shujinwangii</name>
    <dbReference type="NCBI Taxonomy" id="1453103"/>
    <lineage>
        <taxon>Bacteria</taxon>
        <taxon>Bacillati</taxon>
        <taxon>Actinomycetota</taxon>
        <taxon>Actinomycetes</taxon>
        <taxon>Pseudonocardiales</taxon>
        <taxon>Pseudonocardiaceae</taxon>
        <taxon>Prauserella</taxon>
    </lineage>
</organism>
<keyword evidence="3" id="KW-1185">Reference proteome</keyword>
<dbReference type="EMBL" id="PVNH01000009">
    <property type="protein sequence ID" value="PRX45493.1"/>
    <property type="molecule type" value="Genomic_DNA"/>
</dbReference>
<dbReference type="AlphaFoldDB" id="A0A2T0LQ72"/>
<dbReference type="Pfam" id="PF18029">
    <property type="entry name" value="Glyoxalase_6"/>
    <property type="match status" value="1"/>
</dbReference>
<evidence type="ECO:0000313" key="2">
    <source>
        <dbReference type="EMBL" id="PRX45493.1"/>
    </source>
</evidence>
<dbReference type="PANTHER" id="PTHR35908:SF1">
    <property type="entry name" value="CONSERVED PROTEIN"/>
    <property type="match status" value="1"/>
</dbReference>
<proteinExistence type="predicted"/>
<protein>
    <submittedName>
        <fullName evidence="2">Putative enzyme related to lactoylglutathione lyase</fullName>
    </submittedName>
</protein>
<dbReference type="InterPro" id="IPR037523">
    <property type="entry name" value="VOC_core"/>
</dbReference>